<accession>A0A2Z5G828</accession>
<evidence type="ECO:0000313" key="2">
    <source>
        <dbReference type="Proteomes" id="UP000253606"/>
    </source>
</evidence>
<dbReference type="Proteomes" id="UP000253606">
    <property type="component" value="Chromosome"/>
</dbReference>
<name>A0A2Z5G828_9BACT</name>
<gene>
    <name evidence="1" type="ORF">ACPOL_5606</name>
</gene>
<reference evidence="1 2" key="1">
    <citation type="journal article" date="2018" name="Front. Microbiol.">
        <title>Hydrolytic Capabilities as a Key to Environmental Success: Chitinolytic and Cellulolytic Acidobacteria From Acidic Sub-arctic Soils and Boreal Peatlands.</title>
        <authorList>
            <person name="Belova S.E."/>
            <person name="Ravin N.V."/>
            <person name="Pankratov T.A."/>
            <person name="Rakitin A.L."/>
            <person name="Ivanova A.A."/>
            <person name="Beletsky A.V."/>
            <person name="Mardanov A.V."/>
            <person name="Sinninghe Damste J.S."/>
            <person name="Dedysh S.N."/>
        </authorList>
    </citation>
    <scope>NUCLEOTIDE SEQUENCE [LARGE SCALE GENOMIC DNA]</scope>
    <source>
        <strain evidence="1 2">SBC82</strain>
    </source>
</reference>
<evidence type="ECO:0000313" key="1">
    <source>
        <dbReference type="EMBL" id="AXC14854.1"/>
    </source>
</evidence>
<dbReference type="EMBL" id="CP030840">
    <property type="protein sequence ID" value="AXC14854.1"/>
    <property type="molecule type" value="Genomic_DNA"/>
</dbReference>
<keyword evidence="2" id="KW-1185">Reference proteome</keyword>
<proteinExistence type="predicted"/>
<dbReference type="AlphaFoldDB" id="A0A2Z5G828"/>
<organism evidence="1 2">
    <name type="scientific">Acidisarcina polymorpha</name>
    <dbReference type="NCBI Taxonomy" id="2211140"/>
    <lineage>
        <taxon>Bacteria</taxon>
        <taxon>Pseudomonadati</taxon>
        <taxon>Acidobacteriota</taxon>
        <taxon>Terriglobia</taxon>
        <taxon>Terriglobales</taxon>
        <taxon>Acidobacteriaceae</taxon>
        <taxon>Acidisarcina</taxon>
    </lineage>
</organism>
<sequence length="53" mass="6226">MRKAATWAAVQNLFMHKNYFIMYKYAERKSQGSGAKFTSFRPEDQGRALHVAW</sequence>
<dbReference type="KEGG" id="abas:ACPOL_5606"/>
<protein>
    <submittedName>
        <fullName evidence="1">Uncharacterized protein</fullName>
    </submittedName>
</protein>